<reference evidence="1 2" key="1">
    <citation type="submission" date="2014-08" db="EMBL/GenBank/DDBJ databases">
        <authorList>
            <person name="Moulin Lionel"/>
        </authorList>
    </citation>
    <scope>NUCLEOTIDE SEQUENCE [LARGE SCALE GENOMIC DNA]</scope>
</reference>
<dbReference type="AlphaFoldDB" id="A0A090GB99"/>
<name>A0A090GB99_MESPL</name>
<proteinExistence type="predicted"/>
<protein>
    <submittedName>
        <fullName evidence="1">Uncharacterized protein</fullName>
    </submittedName>
</protein>
<dbReference type="EMBL" id="CCNE01000058">
    <property type="protein sequence ID" value="CDX61555.1"/>
    <property type="molecule type" value="Genomic_DNA"/>
</dbReference>
<organism evidence="1 2">
    <name type="scientific">Mesorhizobium plurifarium</name>
    <dbReference type="NCBI Taxonomy" id="69974"/>
    <lineage>
        <taxon>Bacteria</taxon>
        <taxon>Pseudomonadati</taxon>
        <taxon>Pseudomonadota</taxon>
        <taxon>Alphaproteobacteria</taxon>
        <taxon>Hyphomicrobiales</taxon>
        <taxon>Phyllobacteriaceae</taxon>
        <taxon>Mesorhizobium</taxon>
    </lineage>
</organism>
<accession>A0A090GB99</accession>
<gene>
    <name evidence="1" type="ORF">MPL3365_610002</name>
</gene>
<evidence type="ECO:0000313" key="2">
    <source>
        <dbReference type="Proteomes" id="UP000046122"/>
    </source>
</evidence>
<evidence type="ECO:0000313" key="1">
    <source>
        <dbReference type="EMBL" id="CDX61555.1"/>
    </source>
</evidence>
<dbReference type="Proteomes" id="UP000046122">
    <property type="component" value="Unassembled WGS sequence"/>
</dbReference>
<sequence>MRDIKLSNLCHIPSPRVHSLKLEAPPLFTHIRLPITVNGLEDWELLKSNKNHHKKEPRSRECLPKKFKG</sequence>